<evidence type="ECO:0000313" key="8">
    <source>
        <dbReference type="Proteomes" id="UP000034029"/>
    </source>
</evidence>
<dbReference type="Pfam" id="PF08546">
    <property type="entry name" value="ApbA_C"/>
    <property type="match status" value="1"/>
</dbReference>
<dbReference type="PANTHER" id="PTHR21708">
    <property type="entry name" value="PROBABLE 2-DEHYDROPANTOATE 2-REDUCTASE"/>
    <property type="match status" value="1"/>
</dbReference>
<organism evidence="7 9">
    <name type="scientific">Salinicoccus halodurans</name>
    <dbReference type="NCBI Taxonomy" id="407035"/>
    <lineage>
        <taxon>Bacteria</taxon>
        <taxon>Bacillati</taxon>
        <taxon>Bacillota</taxon>
        <taxon>Bacilli</taxon>
        <taxon>Bacillales</taxon>
        <taxon>Staphylococcaceae</taxon>
        <taxon>Salinicoccus</taxon>
    </lineage>
</organism>
<dbReference type="Gene3D" id="1.10.1040.10">
    <property type="entry name" value="N-(1-d-carboxylethyl)-l-norvaline Dehydrogenase, domain 2"/>
    <property type="match status" value="1"/>
</dbReference>
<evidence type="ECO:0000259" key="4">
    <source>
        <dbReference type="Pfam" id="PF02558"/>
    </source>
</evidence>
<protein>
    <recommendedName>
        <fullName evidence="2">6-phosphogluconate dehydrogenase, decarboxylating</fullName>
        <ecNumber evidence="1">1.1.1.44</ecNumber>
    </recommendedName>
</protein>
<evidence type="ECO:0000313" key="7">
    <source>
        <dbReference type="EMBL" id="SFK56561.1"/>
    </source>
</evidence>
<dbReference type="EMBL" id="CP011366">
    <property type="protein sequence ID" value="AKG73833.1"/>
    <property type="molecule type" value="Genomic_DNA"/>
</dbReference>
<evidence type="ECO:0000256" key="1">
    <source>
        <dbReference type="ARBA" id="ARBA00013011"/>
    </source>
</evidence>
<comment type="catalytic activity">
    <reaction evidence="3">
        <text>6-phospho-D-gluconate + NADP(+) = D-ribulose 5-phosphate + CO2 + NADPH</text>
        <dbReference type="Rhea" id="RHEA:10116"/>
        <dbReference type="ChEBI" id="CHEBI:16526"/>
        <dbReference type="ChEBI" id="CHEBI:57783"/>
        <dbReference type="ChEBI" id="CHEBI:58121"/>
        <dbReference type="ChEBI" id="CHEBI:58349"/>
        <dbReference type="ChEBI" id="CHEBI:58759"/>
        <dbReference type="EC" id="1.1.1.44"/>
    </reaction>
</comment>
<dbReference type="InterPro" id="IPR008927">
    <property type="entry name" value="6-PGluconate_DH-like_C_sf"/>
</dbReference>
<dbReference type="AlphaFoldDB" id="A0A0F7HJI4"/>
<accession>A0A0F7HJI4</accession>
<feature type="domain" description="Ketopantoate reductase N-terminal" evidence="4">
    <location>
        <begin position="3"/>
        <end position="112"/>
    </location>
</feature>
<dbReference type="Proteomes" id="UP000183090">
    <property type="component" value="Unassembled WGS sequence"/>
</dbReference>
<dbReference type="RefSeq" id="WP_046790021.1">
    <property type="nucleotide sequence ID" value="NZ_CP011366.1"/>
</dbReference>
<dbReference type="KEGG" id="shv:AAT16_06095"/>
<dbReference type="InterPro" id="IPR051402">
    <property type="entry name" value="KPR-Related"/>
</dbReference>
<evidence type="ECO:0000313" key="9">
    <source>
        <dbReference type="Proteomes" id="UP000183090"/>
    </source>
</evidence>
<dbReference type="SUPFAM" id="SSF48179">
    <property type="entry name" value="6-phosphogluconate dehydrogenase C-terminal domain-like"/>
    <property type="match status" value="1"/>
</dbReference>
<dbReference type="EMBL" id="FOTB01000001">
    <property type="protein sequence ID" value="SFK56561.1"/>
    <property type="molecule type" value="Genomic_DNA"/>
</dbReference>
<dbReference type="InterPro" id="IPR013752">
    <property type="entry name" value="KPA_reductase"/>
</dbReference>
<proteinExistence type="predicted"/>
<dbReference type="Proteomes" id="UP000034029">
    <property type="component" value="Chromosome"/>
</dbReference>
<gene>
    <name evidence="6" type="ORF">AAT16_06095</name>
    <name evidence="7" type="ORF">SAMN05216235_0458</name>
</gene>
<reference evidence="7 9" key="3">
    <citation type="submission" date="2016-10" db="EMBL/GenBank/DDBJ databases">
        <authorList>
            <person name="Varghese N."/>
            <person name="Submissions S."/>
        </authorList>
    </citation>
    <scope>NUCLEOTIDE SEQUENCE [LARGE SCALE GENOMIC DNA]</scope>
    <source>
        <strain evidence="7 9">CGMCC 1.6501</strain>
    </source>
</reference>
<dbReference type="InterPro" id="IPR013328">
    <property type="entry name" value="6PGD_dom2"/>
</dbReference>
<reference evidence="6 8" key="1">
    <citation type="journal article" date="2015" name="Int. J. Syst. Evol. Microbiol.">
        <title>Complete genome sequence of Salinicoccus halodurans H3B36, isolated from the Qaidam Basin in China.</title>
        <authorList>
            <person name="Jiang K."/>
            <person name="Xue Y."/>
            <person name="Ma Y."/>
        </authorList>
    </citation>
    <scope>NUCLEOTIDE SEQUENCE [LARGE SCALE GENOMIC DNA]</scope>
    <source>
        <strain evidence="6 8">H3B36</strain>
    </source>
</reference>
<feature type="domain" description="Ketopantoate reductase C-terminal" evidence="5">
    <location>
        <begin position="162"/>
        <end position="283"/>
    </location>
</feature>
<dbReference type="OrthoDB" id="9793586at2"/>
<dbReference type="GO" id="GO:0005737">
    <property type="term" value="C:cytoplasm"/>
    <property type="evidence" value="ECO:0007669"/>
    <property type="project" value="TreeGrafter"/>
</dbReference>
<dbReference type="PANTHER" id="PTHR21708:SF26">
    <property type="entry name" value="2-DEHYDROPANTOATE 2-REDUCTASE"/>
    <property type="match status" value="1"/>
</dbReference>
<name>A0A0F7HJI4_9STAP</name>
<dbReference type="Pfam" id="PF02558">
    <property type="entry name" value="ApbA"/>
    <property type="match status" value="1"/>
</dbReference>
<dbReference type="InterPro" id="IPR036291">
    <property type="entry name" value="NAD(P)-bd_dom_sf"/>
</dbReference>
<dbReference type="GO" id="GO:0004616">
    <property type="term" value="F:phosphogluconate dehydrogenase (decarboxylating) activity"/>
    <property type="evidence" value="ECO:0007669"/>
    <property type="project" value="UniProtKB-EC"/>
</dbReference>
<dbReference type="Gene3D" id="3.40.50.720">
    <property type="entry name" value="NAD(P)-binding Rossmann-like Domain"/>
    <property type="match status" value="1"/>
</dbReference>
<evidence type="ECO:0000256" key="2">
    <source>
        <dbReference type="ARBA" id="ARBA00018193"/>
    </source>
</evidence>
<keyword evidence="8" id="KW-1185">Reference proteome</keyword>
<dbReference type="SUPFAM" id="SSF51735">
    <property type="entry name" value="NAD(P)-binding Rossmann-fold domains"/>
    <property type="match status" value="1"/>
</dbReference>
<reference evidence="8" key="2">
    <citation type="submission" date="2015-04" db="EMBL/GenBank/DDBJ databases">
        <title>Complete genome sequence of Salinicoccus halodurans strain H3B36, isolated from the Qaidam basin of China.</title>
        <authorList>
            <person name="Ma Y."/>
            <person name="Jiang K."/>
            <person name="Xue Y."/>
        </authorList>
    </citation>
    <scope>NUCLEOTIDE SEQUENCE [LARGE SCALE GENOMIC DNA]</scope>
    <source>
        <strain evidence="8">H3B36</strain>
    </source>
</reference>
<evidence type="ECO:0000256" key="3">
    <source>
        <dbReference type="ARBA" id="ARBA00048640"/>
    </source>
</evidence>
<sequence>MEIAVVGMGAVGSIIARELKKTEHTVTLFGRKEAAGFTILEDGERMNYPYTIKNINAYDTSVKFDLIFIATKATALKDLSEIIPELCHSGTEIILCQNGMGYDEWFNGSIPAVVYISGQKHSDMIEHFQDSRLIVENKNYTYLDPLIENIITTELEIIKSSDFEKLRYEKLLINLGINTLTGLTGNTAKIFDLEEVAELTAKLLDEGIQIVNQSRKIIDSDFMDKALSIYNDYNREMGTSMYYDITAAKPTEFEFIQKYLHNHKGDVSTPVLDICTVLLGAYEYERDQR</sequence>
<evidence type="ECO:0000259" key="5">
    <source>
        <dbReference type="Pfam" id="PF08546"/>
    </source>
</evidence>
<dbReference type="EC" id="1.1.1.44" evidence="1"/>
<dbReference type="InterPro" id="IPR013332">
    <property type="entry name" value="KPR_N"/>
</dbReference>
<evidence type="ECO:0000313" key="6">
    <source>
        <dbReference type="EMBL" id="AKG73833.1"/>
    </source>
</evidence>